<feature type="region of interest" description="Disordered" evidence="10">
    <location>
        <begin position="282"/>
        <end position="305"/>
    </location>
</feature>
<feature type="compositionally biased region" description="Low complexity" evidence="10">
    <location>
        <begin position="160"/>
        <end position="176"/>
    </location>
</feature>
<name>A0AAV6RCQ4_SOLSE</name>
<feature type="compositionally biased region" description="Pro residues" evidence="10">
    <location>
        <begin position="2105"/>
        <end position="2129"/>
    </location>
</feature>
<dbReference type="InterPro" id="IPR030072">
    <property type="entry name" value="XIRP1/XIRP2"/>
</dbReference>
<evidence type="ECO:0000256" key="7">
    <source>
        <dbReference type="ARBA" id="ARBA00023203"/>
    </source>
</evidence>
<feature type="repeat" description="Xin" evidence="9">
    <location>
        <begin position="1327"/>
        <end position="1342"/>
    </location>
</feature>
<feature type="compositionally biased region" description="Polar residues" evidence="10">
    <location>
        <begin position="2616"/>
        <end position="2635"/>
    </location>
</feature>
<evidence type="ECO:0000259" key="12">
    <source>
        <dbReference type="PROSITE" id="PS50023"/>
    </source>
</evidence>
<feature type="region of interest" description="Disordered" evidence="10">
    <location>
        <begin position="2425"/>
        <end position="2465"/>
    </location>
</feature>
<feature type="compositionally biased region" description="Polar residues" evidence="10">
    <location>
        <begin position="3227"/>
        <end position="3236"/>
    </location>
</feature>
<keyword evidence="7 9" id="KW-0009">Actin-binding</keyword>
<feature type="repeat" description="Xin" evidence="9">
    <location>
        <begin position="1213"/>
        <end position="1228"/>
    </location>
</feature>
<feature type="repeat" description="Xin" evidence="9">
    <location>
        <begin position="1290"/>
        <end position="1305"/>
    </location>
</feature>
<accession>A0AAV6RCQ4</accession>
<feature type="compositionally biased region" description="Basic and acidic residues" evidence="10">
    <location>
        <begin position="2564"/>
        <end position="2609"/>
    </location>
</feature>
<keyword evidence="4 8" id="KW-0862">Zinc</keyword>
<evidence type="ECO:0000256" key="5">
    <source>
        <dbReference type="ARBA" id="ARBA00022949"/>
    </source>
</evidence>
<comment type="caution">
    <text evidence="13">The sequence shown here is derived from an EMBL/GenBank/DDBJ whole genome shotgun (WGS) entry which is preliminary data.</text>
</comment>
<feature type="compositionally biased region" description="Pro residues" evidence="10">
    <location>
        <begin position="2137"/>
        <end position="2146"/>
    </location>
</feature>
<dbReference type="EMBL" id="JAGKHQ010000012">
    <property type="protein sequence ID" value="KAG7501811.1"/>
    <property type="molecule type" value="Genomic_DNA"/>
</dbReference>
<feature type="compositionally biased region" description="Basic and acidic residues" evidence="10">
    <location>
        <begin position="3215"/>
        <end position="3226"/>
    </location>
</feature>
<keyword evidence="3" id="KW-0677">Repeat</keyword>
<gene>
    <name evidence="13" type="ORF">JOB18_006974</name>
</gene>
<feature type="region of interest" description="Disordered" evidence="10">
    <location>
        <begin position="2480"/>
        <end position="2664"/>
    </location>
</feature>
<dbReference type="GO" id="GO:0046872">
    <property type="term" value="F:metal ion binding"/>
    <property type="evidence" value="ECO:0007669"/>
    <property type="project" value="UniProtKB-KW"/>
</dbReference>
<evidence type="ECO:0000256" key="4">
    <source>
        <dbReference type="ARBA" id="ARBA00022833"/>
    </source>
</evidence>
<feature type="repeat" description="Xin" evidence="9">
    <location>
        <begin position="951"/>
        <end position="966"/>
    </location>
</feature>
<feature type="region of interest" description="Disordered" evidence="10">
    <location>
        <begin position="2714"/>
        <end position="2753"/>
    </location>
</feature>
<feature type="compositionally biased region" description="Polar residues" evidence="10">
    <location>
        <begin position="2540"/>
        <end position="2551"/>
    </location>
</feature>
<dbReference type="InterPro" id="IPR012510">
    <property type="entry name" value="Actin-binding_Xin_repeat"/>
</dbReference>
<keyword evidence="14" id="KW-1185">Reference proteome</keyword>
<feature type="compositionally biased region" description="Basic residues" evidence="10">
    <location>
        <begin position="2724"/>
        <end position="2737"/>
    </location>
</feature>
<feature type="region of interest" description="Disordered" evidence="10">
    <location>
        <begin position="3498"/>
        <end position="3538"/>
    </location>
</feature>
<evidence type="ECO:0000256" key="2">
    <source>
        <dbReference type="ARBA" id="ARBA00022723"/>
    </source>
</evidence>
<feature type="repeat" description="Xin" evidence="9">
    <location>
        <begin position="846"/>
        <end position="861"/>
    </location>
</feature>
<feature type="repeat" description="Xin" evidence="9">
    <location>
        <begin position="1064"/>
        <end position="1079"/>
    </location>
</feature>
<keyword evidence="11" id="KW-1133">Transmembrane helix</keyword>
<feature type="repeat" description="Xin" evidence="9">
    <location>
        <begin position="478"/>
        <end position="493"/>
    </location>
</feature>
<feature type="repeat" description="Xin" evidence="9">
    <location>
        <begin position="775"/>
        <end position="790"/>
    </location>
</feature>
<feature type="compositionally biased region" description="Basic and acidic residues" evidence="10">
    <location>
        <begin position="2510"/>
        <end position="2521"/>
    </location>
</feature>
<evidence type="ECO:0000313" key="14">
    <source>
        <dbReference type="Proteomes" id="UP000693946"/>
    </source>
</evidence>
<dbReference type="PANTHER" id="PTHR22591:SF3">
    <property type="entry name" value="XIN ACTIN-BINDING REPEAT-CONTAINING 2B"/>
    <property type="match status" value="1"/>
</dbReference>
<feature type="region of interest" description="Disordered" evidence="10">
    <location>
        <begin position="1922"/>
        <end position="1941"/>
    </location>
</feature>
<organism evidence="13 14">
    <name type="scientific">Solea senegalensis</name>
    <name type="common">Senegalese sole</name>
    <dbReference type="NCBI Taxonomy" id="28829"/>
    <lineage>
        <taxon>Eukaryota</taxon>
        <taxon>Metazoa</taxon>
        <taxon>Chordata</taxon>
        <taxon>Craniata</taxon>
        <taxon>Vertebrata</taxon>
        <taxon>Euteleostomi</taxon>
        <taxon>Actinopterygii</taxon>
        <taxon>Neopterygii</taxon>
        <taxon>Teleostei</taxon>
        <taxon>Neoteleostei</taxon>
        <taxon>Acanthomorphata</taxon>
        <taxon>Carangaria</taxon>
        <taxon>Pleuronectiformes</taxon>
        <taxon>Pleuronectoidei</taxon>
        <taxon>Soleidae</taxon>
        <taxon>Solea</taxon>
    </lineage>
</organism>
<feature type="compositionally biased region" description="Basic and acidic residues" evidence="10">
    <location>
        <begin position="2483"/>
        <end position="2492"/>
    </location>
</feature>
<proteinExistence type="inferred from homology"/>
<dbReference type="GO" id="GO:0007015">
    <property type="term" value="P:actin filament organization"/>
    <property type="evidence" value="ECO:0007669"/>
    <property type="project" value="TreeGrafter"/>
</dbReference>
<feature type="compositionally biased region" description="Basic residues" evidence="10">
    <location>
        <begin position="2640"/>
        <end position="2650"/>
    </location>
</feature>
<keyword evidence="2 8" id="KW-0479">Metal-binding</keyword>
<evidence type="ECO:0000256" key="9">
    <source>
        <dbReference type="PROSITE-ProRule" id="PRU00721"/>
    </source>
</evidence>
<feature type="repeat" description="Xin" evidence="9">
    <location>
        <begin position="1464"/>
        <end position="1479"/>
    </location>
</feature>
<feature type="repeat" description="Xin" evidence="9">
    <location>
        <begin position="1428"/>
        <end position="1443"/>
    </location>
</feature>
<feature type="repeat" description="Xin" evidence="9">
    <location>
        <begin position="1252"/>
        <end position="1267"/>
    </location>
</feature>
<reference evidence="13 14" key="1">
    <citation type="journal article" date="2021" name="Sci. Rep.">
        <title>Chromosome anchoring in Senegalese sole (Solea senegalensis) reveals sex-associated markers and genome rearrangements in flatfish.</title>
        <authorList>
            <person name="Guerrero-Cozar I."/>
            <person name="Gomez-Garrido J."/>
            <person name="Berbel C."/>
            <person name="Martinez-Blanch J.F."/>
            <person name="Alioto T."/>
            <person name="Claros M.G."/>
            <person name="Gagnaire P.A."/>
            <person name="Manchado M."/>
        </authorList>
    </citation>
    <scope>NUCLEOTIDE SEQUENCE [LARGE SCALE GENOMIC DNA]</scope>
    <source>
        <strain evidence="13">Sse05_10M</strain>
    </source>
</reference>
<feature type="region of interest" description="Disordered" evidence="10">
    <location>
        <begin position="2986"/>
        <end position="3013"/>
    </location>
</feature>
<feature type="region of interest" description="Disordered" evidence="10">
    <location>
        <begin position="2219"/>
        <end position="2243"/>
    </location>
</feature>
<keyword evidence="11" id="KW-0812">Transmembrane</keyword>
<feature type="repeat" description="Xin" evidence="9">
    <location>
        <begin position="1138"/>
        <end position="1153"/>
    </location>
</feature>
<dbReference type="Proteomes" id="UP000693946">
    <property type="component" value="Linkage Group LG2"/>
</dbReference>
<protein>
    <submittedName>
        <fullName evidence="13">Xin actin-binding repeat-containing protein 2</fullName>
    </submittedName>
</protein>
<feature type="repeat" description="Xin" evidence="9">
    <location>
        <begin position="989"/>
        <end position="1004"/>
    </location>
</feature>
<evidence type="ECO:0000256" key="6">
    <source>
        <dbReference type="ARBA" id="ARBA00023038"/>
    </source>
</evidence>
<feature type="region of interest" description="Disordered" evidence="10">
    <location>
        <begin position="2102"/>
        <end position="2164"/>
    </location>
</feature>
<comment type="similarity">
    <text evidence="9">Belongs to the Xin family.</text>
</comment>
<comment type="domain">
    <text evidence="9">Xin repeats bind F-actin.</text>
</comment>
<dbReference type="PROSITE" id="PS51389">
    <property type="entry name" value="XIN"/>
    <property type="match status" value="17"/>
</dbReference>
<comment type="subcellular location">
    <subcellularLocation>
        <location evidence="1">Cell junction</location>
    </subcellularLocation>
</comment>
<feature type="repeat" description="Xin" evidence="9">
    <location>
        <begin position="731"/>
        <end position="746"/>
    </location>
</feature>
<feature type="repeat" description="Xin" evidence="9">
    <location>
        <begin position="1177"/>
        <end position="1192"/>
    </location>
</feature>
<dbReference type="Pfam" id="PF08043">
    <property type="entry name" value="Xin"/>
    <property type="match status" value="12"/>
</dbReference>
<dbReference type="Pfam" id="PF00412">
    <property type="entry name" value="LIM"/>
    <property type="match status" value="1"/>
</dbReference>
<feature type="domain" description="LIM zinc-binding" evidence="12">
    <location>
        <begin position="3362"/>
        <end position="3433"/>
    </location>
</feature>
<feature type="repeat" description="Xin" evidence="9">
    <location>
        <begin position="1391"/>
        <end position="1406"/>
    </location>
</feature>
<feature type="region of interest" description="Disordered" evidence="10">
    <location>
        <begin position="157"/>
        <end position="176"/>
    </location>
</feature>
<dbReference type="PANTHER" id="PTHR22591">
    <property type="entry name" value="XIN"/>
    <property type="match status" value="1"/>
</dbReference>
<feature type="compositionally biased region" description="Basic and acidic residues" evidence="10">
    <location>
        <begin position="2448"/>
        <end position="2458"/>
    </location>
</feature>
<evidence type="ECO:0000256" key="11">
    <source>
        <dbReference type="SAM" id="Phobius"/>
    </source>
</evidence>
<evidence type="ECO:0000313" key="13">
    <source>
        <dbReference type="EMBL" id="KAG7501811.1"/>
    </source>
</evidence>
<feature type="compositionally biased region" description="Pro residues" evidence="10">
    <location>
        <begin position="282"/>
        <end position="299"/>
    </location>
</feature>
<feature type="region of interest" description="Disordered" evidence="10">
    <location>
        <begin position="3214"/>
        <end position="3255"/>
    </location>
</feature>
<feature type="repeat" description="Xin" evidence="9">
    <location>
        <begin position="1029"/>
        <end position="1044"/>
    </location>
</feature>
<dbReference type="InterPro" id="IPR001781">
    <property type="entry name" value="Znf_LIM"/>
</dbReference>
<dbReference type="PROSITE" id="PS50023">
    <property type="entry name" value="LIM_DOMAIN_2"/>
    <property type="match status" value="1"/>
</dbReference>
<feature type="compositionally biased region" description="Basic and acidic residues" evidence="10">
    <location>
        <begin position="2527"/>
        <end position="2538"/>
    </location>
</feature>
<dbReference type="GO" id="GO:0051015">
    <property type="term" value="F:actin filament binding"/>
    <property type="evidence" value="ECO:0007669"/>
    <property type="project" value="TreeGrafter"/>
</dbReference>
<keyword evidence="5" id="KW-0965">Cell junction</keyword>
<feature type="transmembrane region" description="Helical" evidence="11">
    <location>
        <begin position="71"/>
        <end position="91"/>
    </location>
</feature>
<keyword evidence="6 8" id="KW-0440">LIM domain</keyword>
<feature type="region of interest" description="Disordered" evidence="10">
    <location>
        <begin position="2923"/>
        <end position="2965"/>
    </location>
</feature>
<feature type="compositionally biased region" description="Polar residues" evidence="10">
    <location>
        <begin position="2219"/>
        <end position="2231"/>
    </location>
</feature>
<keyword evidence="11" id="KW-0472">Membrane</keyword>
<dbReference type="GO" id="GO:0005925">
    <property type="term" value="C:focal adhesion"/>
    <property type="evidence" value="ECO:0007669"/>
    <property type="project" value="TreeGrafter"/>
</dbReference>
<feature type="compositionally biased region" description="Polar residues" evidence="10">
    <location>
        <begin position="3244"/>
        <end position="3253"/>
    </location>
</feature>
<evidence type="ECO:0000256" key="3">
    <source>
        <dbReference type="ARBA" id="ARBA00022737"/>
    </source>
</evidence>
<evidence type="ECO:0000256" key="8">
    <source>
        <dbReference type="PROSITE-ProRule" id="PRU00125"/>
    </source>
</evidence>
<feature type="compositionally biased region" description="Polar residues" evidence="10">
    <location>
        <begin position="2494"/>
        <end position="2503"/>
    </location>
</feature>
<evidence type="ECO:0000256" key="10">
    <source>
        <dbReference type="SAM" id="MobiDB-lite"/>
    </source>
</evidence>
<evidence type="ECO:0000256" key="1">
    <source>
        <dbReference type="ARBA" id="ARBA00004282"/>
    </source>
</evidence>
<sequence length="3538" mass="399293">MAQRLVGYTVSQAENQSLERSRQKSQLIILQKLDALIDGQQDEHIVLELVSIADWDLLLDLKDPAGRGCSGLLVGFYLLSFYFLITLYPAAGSAGLTRAGPPAAVSKRADNTIHSGVMEESEVCSLPVGIVRKQFETQERTTSQNVTQFHFHHRTVQETSNSEVTVSSSSSHVVPGSQHLDFNQETMVSYSNSNLASGYENHQHETEEDEFPRYTTKELRDRFERTIEEAAPQKTVKIGRDINRSKWSSNVTQNNVVTCEVYEASGTESKDTTATVMDYADFPPPPAEDSDYLPPPPPDLLQMPLEDHNIPDSRYSPEPPEMPNPIYPVNRDAHFKQRSMNELKRLYKHIHPEVRKNIEKDYSNETESNQFESKEYVYEDDGGSPDEMNDDEYGEWEDVLPGEVQALRWRFENKALDTIRNETPDEDDDVKKIQQEIILGKDVRHTAWMFETKPIEELGSQNPNSTEYKNKSNKLDKGDVRAAAWLFETQTMDTLNKMHKEEDLTKEIVFTEEDENATIYMIDNKYMESLGHTETIDESHLLSLRAVLEEINEDVKTVTSTFDTQFKCILMGQSSQMLEIKSVRKIETELENSIGSRWLFDTQPLDMANIEPTPLKLVCSLSMEDSNKGDWGRWLFEIKTLNSLSEWECSEMEKKEITGADVRKHCLVFETQTIDSLKDESNTRSQCLEEIIGGNVRSARNFFESSPQVARKNCPEVGKLKKATVNEEVKGDVRHQKWRFESQPLEYIRDEKKEFTRTVNIEEDLTQEDGTSCRADVRKNCWVFETQPMDTLKDDSNTRTSTKEEIIAGNVRSARNYFETIPTDELKELAEVGKLQKSVALDEEKGDVRHQKWRFECQPLEQIREEKKEVIRTIDLEEIDKVDVSNYKQIFESTDLTMRDESQKILIEGVKSGSVKSNKNLFESTQLYAMEDSSGHIHEVRTVRREEVVKGDVTTCKWMFETRPIDQFDESMTKYQIIKGISKQEIESGDVKTAKWLFETQPLDAIKYFSNIEDEENVVICTNQDIMRGDVKTCKWLFETKPMEDLNERVELKGDSESKEMSKGDVKTCTWLFETQALDMIHDESETVLKTCTVNQEDITGKDVRTACFLFETEKLENLTGEESDSFKRVTQIDIASGDVSRMKYVFENQTSDIMTSTSEEVMQKLKRVQIEEMQKGNVGTCKWLFENQSIDTIHDIQEESKSSRTVNDVQGGDVDKGRLIFETYSLDKIHEETDTELMKMQRIVCDKDEMGDVRNYTMMFETQPLYAIQDKEGHYHEVTTVTSEEVTRGDVVGTRWLFETKPLDAIKDTDEVYIIKSVTQQDVQKGDVSSAKWKFETQPLDRIAEEKKTLIKTVDDIQGGNVRMNKHRFESDALSQDSVRTVNVSEIQKGDVRTAKWRFETQSIDKIRSMSSENLIESVKKEEVAKGDVKNSVWLFEKNPLDHIKEADENEETVVTQEEIPKADVKTTRWLFETTPFDDFNETKMEKTEILGKSVKGTLEELYSQKMVTSKGILIESDEIGDVRMAKFQLMNTQAPEIQREEVIRGDLQTIMMNLLNRQERNEQQIVIDSEEKGNISTTVQQLFNQDRDSSVEREEILRGDIQEAINNLFSADSLAKHGILIQEDEKGDVQMTIYSLLNQQQNINLEKEDIVRGDIKRALQRLSSADKTGQAVKIKVDDAEKGNVNFYSTCIESGAMEYLKQLHLGPDDTSADRVEKEKIVGGDIKGTKLILSHNQMQIERTVEDVIPGDVHNAVKVFMTEPTVSFERQKEEIVRGDLRAALNSLSQSANQTVVVEKEEVIKGNIPKTLRCLEKCQKRSKDVEKPDIIPGNIKGTLRSLEKSATSKVKVDVEELVAGDVKASLKSLELAKQAVREVEKEDIVRGDIHTAMQNLQDASSERITCQQEIDVQGDVRGTIQLFMESPPSPTMQRRSPSLEGEVKGDVKMSIKSLYETQEQTQLEKEEVIKGDVKGTIKSLMETAQRETPKVRLGSHRRVRVKQSPPVKNLNVDTQRNIQKLKTAKSVETSKVNKSLNETQTAGVKSSTVVQSSQQSTTVVEHKTITQKHDIKTVKTEFRNLKSSSKGMKKTKVKTDVYILQSQVPEPDLPLPPPPVVDTELPPPPPPPPPTVDSDIDHLPPPPPPPPLTSEQDFLPPPPSQQELESLPAQAIHPAKAKKMTVKKVKAPALHPVPKLETKVEFSKTQQMKATSAKVVEINQNQSEMTTTHSKTVSCKIPPLPESPQPLKKVYVSPVKFTPPPSPPPFMRGKMSKFTTPLIKAEEKFRKQKEENTPPTTPTPTYIHDSVTAALEMLSNNNIAEITQQRADITAFNVDSDSLLYDLSKHAVSTTHDGASHEKMFTDSSIMSTASQQIVSNETSKVISIQKTSSASSVRQHVHTTLQKTDSFEQSGASVITDKVHTSNTDVANAGNITADRKKDSQIQTTKGPNRAEDKKEDKMSNQIVKPEISVNAEVNVTLSTSLSESKKTTDKASKLPNNLQSSKKANAISDKNVKESKSPQRESKKKNDHSPTKSQERVSDQPMQMTAANTDGKTGKPNQKVKKNNKQEKQLEAKLSSESEKQTVSEDLKVETTDSKVIRESEDVKTELQRIKKVTASPATTSALAVTDIISESQQETPTPTKKKKKSKKSKGSSPPGKGKDISIVSKLEATEIKTVMPEKSHQTQNTVAVSQIHKSRKEEHIQVMKEVTFTESKGQQSCQEQKGVQKHMKTSEKKKGRTVIQQSTEEPQQESRAVPITVADKSEQNKLATTGTLKESPLQKEIFTEIHDSKYLKTLLNTVPDWLISPERKCELEGSVVKSDAHENQEIISHVVTAAEPKLEDYETMEKHECESVSEKGICGGATARISKISIGSAKIENQIIKNTSQEKRTEDVSQCKPFDFRALSPLLRMRSPSPTFITIESTRRTDSPQRVTPSPTLLHRPPTPPTPPPRRCDTPTSRLTRITPSPTFDRAENLARLKDTMAKLSRGVTPPPLLSPQQISEKKSEIVESPPSFHRQIKIESQVLEFPGMSFEKPKVSLSEAHVGEELANIFQGLNASETQSKSENHSLLFQNDPDLIDDSDMSEPSAASVKEKREFFEEAQKAEIKKAYVRKEPIAIPERLGPDLEESVAENLNKEKDELPRADLSGLVNIFESPQENIYIKNEIIPPTEWLHSDSESTDCDKEIVDVLEERVPTFDIQAIKNVFELGEQSFSFREEEKDQEEPKSSLSETTVDTSKLESPQETKGGTQQSIPLPLLKYEAEAVPAEPSAFSGAKSITEHFSDVDEFGNQVIGSRTAVTMHSESVSIQKAPFSYADAVKQKTLAVRRTDTCDEDATEKLLRNFHQTWSESEAVFKSLGFTVSEESTSQVISQQTTFSSGSSSEVGALHMDKKKYHKCCFCCEHCKTKLSLGNYVSLHGHFYCLHHYKQLLKSKGNYDNGLGQNPPSGSGGPILSDEKLEWRYSMSSISSVDKTHSGENEMTKCNKISVVWPPQADPPKKAFKIEEDIQVTKPQWPPADNSPTSPKQQHRKAVPRSVL</sequence>
<feature type="compositionally biased region" description="Basic residues" evidence="10">
    <location>
        <begin position="3527"/>
        <end position="3538"/>
    </location>
</feature>
<dbReference type="GO" id="GO:0001725">
    <property type="term" value="C:stress fiber"/>
    <property type="evidence" value="ECO:0007669"/>
    <property type="project" value="TreeGrafter"/>
</dbReference>